<sequence>MQGVDDSNGSFRAAVALNNMGVHFLERGSFSQALVTLKDSVAVLKALFNSDQAKVENLVQFPRDDQVLRKLKRAVQRSSEPTALSQIAKASSRTQVLEIKVVSHNAYNHPNPSIWSPQTLCPVRIETFDEDSDFGIETAIAIYNCGIANLCMSCDCLDQGLADVLKNDSLRLFRLSSCVLNHYSSLHEDDGAQFVGFLCLYATVMERIVYVLAEQNNVMHALEASEKLHVLKALINDYDGLFIFSGVVSSMASAA</sequence>
<dbReference type="Proteomes" id="UP000836788">
    <property type="component" value="Chromosome 2"/>
</dbReference>
<gene>
    <name evidence="1" type="ORF">PTTT1_LOCUS26397</name>
</gene>
<protein>
    <submittedName>
        <fullName evidence="1">Uncharacterized protein</fullName>
    </submittedName>
</protein>
<evidence type="ECO:0000313" key="1">
    <source>
        <dbReference type="EMBL" id="CAG9284583.1"/>
    </source>
</evidence>
<dbReference type="AlphaFoldDB" id="A0A8J9SXI2"/>
<dbReference type="EMBL" id="OU594943">
    <property type="protein sequence ID" value="CAG9284583.1"/>
    <property type="molecule type" value="Genomic_DNA"/>
</dbReference>
<reference evidence="1" key="1">
    <citation type="submission" date="2022-02" db="EMBL/GenBank/DDBJ databases">
        <authorList>
            <person name="Giguere J D."/>
        </authorList>
    </citation>
    <scope>NUCLEOTIDE SEQUENCE</scope>
    <source>
        <strain evidence="1">CCAP 1055/1</strain>
    </source>
</reference>
<accession>A0A8J9SXI2</accession>
<name>A0A8J9SXI2_PHATR</name>
<proteinExistence type="predicted"/>
<organism evidence="1">
    <name type="scientific">Phaeodactylum tricornutum</name>
    <name type="common">Diatom</name>
    <dbReference type="NCBI Taxonomy" id="2850"/>
    <lineage>
        <taxon>Eukaryota</taxon>
        <taxon>Sar</taxon>
        <taxon>Stramenopiles</taxon>
        <taxon>Ochrophyta</taxon>
        <taxon>Bacillariophyta</taxon>
        <taxon>Bacillariophyceae</taxon>
        <taxon>Bacillariophycidae</taxon>
        <taxon>Naviculales</taxon>
        <taxon>Phaeodactylaceae</taxon>
        <taxon>Phaeodactylum</taxon>
    </lineage>
</organism>